<accession>A0A2T3ALJ2</accession>
<comment type="similarity">
    <text evidence="2">Belongs to the pectinesterase family.</text>
</comment>
<dbReference type="UniPathway" id="UPA00545">
    <property type="reaction ID" value="UER00823"/>
</dbReference>
<dbReference type="SUPFAM" id="SSF51126">
    <property type="entry name" value="Pectin lyase-like"/>
    <property type="match status" value="1"/>
</dbReference>
<sequence>MLLRSPAAALAAGLSLASSVLADKNTAAPSPATTYAECQKYTSNPLEGCPKGTIYVALNDTRADFNSIQSAISSIPNNTVPYYILIGAGTYYEQLNVTRSGALYLFGQSNLPSKHADYSSSVGYNHTVQNDVQVYYNSANVGGDLFTDNVYTGVLTVGPTLDATLTGSGTTGFAVPDDTPFGNVDFRAYNIDFRNEFAPYSDGPAHAVGVSRANAGFYSCGFYSWQDTVYIGKLGNAYFYDVVVAGETDFLYGFGTLYITKSTLSLRNCGGGITAWKGTNTTFTNKYGVYIDSTQVLANNWTTKAEIVGKCALGRPWNDAHRSIFIESYLDSSILPAGYIEWQPTLPRVDNYTFMATWNDYGPGYNVSAEKASNITLVLNDTAVAPYRWPVNVFLESDGTPNNTWWIDQSVLVPF</sequence>
<dbReference type="GO" id="GO:0045490">
    <property type="term" value="P:pectin catabolic process"/>
    <property type="evidence" value="ECO:0007669"/>
    <property type="project" value="UniProtKB-UniPathway"/>
</dbReference>
<feature type="chain" id="PRO_5015479580" description="pectinesterase" evidence="6">
    <location>
        <begin position="23"/>
        <end position="415"/>
    </location>
</feature>
<evidence type="ECO:0000259" key="7">
    <source>
        <dbReference type="Pfam" id="PF01095"/>
    </source>
</evidence>
<dbReference type="OrthoDB" id="3934656at2759"/>
<proteinExistence type="inferred from homology"/>
<evidence type="ECO:0000256" key="5">
    <source>
        <dbReference type="ARBA" id="ARBA00023085"/>
    </source>
</evidence>
<dbReference type="EMBL" id="KZ678376">
    <property type="protein sequence ID" value="PSS03230.1"/>
    <property type="molecule type" value="Genomic_DNA"/>
</dbReference>
<evidence type="ECO:0000256" key="4">
    <source>
        <dbReference type="ARBA" id="ARBA00022801"/>
    </source>
</evidence>
<evidence type="ECO:0000256" key="1">
    <source>
        <dbReference type="ARBA" id="ARBA00005184"/>
    </source>
</evidence>
<dbReference type="Pfam" id="PF01095">
    <property type="entry name" value="Pectinesterase"/>
    <property type="match status" value="1"/>
</dbReference>
<evidence type="ECO:0000256" key="6">
    <source>
        <dbReference type="SAM" id="SignalP"/>
    </source>
</evidence>
<keyword evidence="4" id="KW-0378">Hydrolase</keyword>
<protein>
    <recommendedName>
        <fullName evidence="3">pectinesterase</fullName>
        <ecNumber evidence="3">3.1.1.11</ecNumber>
    </recommendedName>
</protein>
<reference evidence="8 9" key="1">
    <citation type="journal article" date="2018" name="Mycol. Prog.">
        <title>Coniella lustricola, a new species from submerged detritus.</title>
        <authorList>
            <person name="Raudabaugh D.B."/>
            <person name="Iturriaga T."/>
            <person name="Carver A."/>
            <person name="Mondo S."/>
            <person name="Pangilinan J."/>
            <person name="Lipzen A."/>
            <person name="He G."/>
            <person name="Amirebrahimi M."/>
            <person name="Grigoriev I.V."/>
            <person name="Miller A.N."/>
        </authorList>
    </citation>
    <scope>NUCLEOTIDE SEQUENCE [LARGE SCALE GENOMIC DNA]</scope>
    <source>
        <strain evidence="8 9">B22-T-1</strain>
    </source>
</reference>
<dbReference type="STRING" id="2025994.A0A2T3ALJ2"/>
<evidence type="ECO:0000313" key="9">
    <source>
        <dbReference type="Proteomes" id="UP000241462"/>
    </source>
</evidence>
<dbReference type="GO" id="GO:0042545">
    <property type="term" value="P:cell wall modification"/>
    <property type="evidence" value="ECO:0007669"/>
    <property type="project" value="InterPro"/>
</dbReference>
<dbReference type="InterPro" id="IPR000070">
    <property type="entry name" value="Pectinesterase_cat"/>
</dbReference>
<evidence type="ECO:0000256" key="2">
    <source>
        <dbReference type="ARBA" id="ARBA00008891"/>
    </source>
</evidence>
<dbReference type="InParanoid" id="A0A2T3ALJ2"/>
<dbReference type="Gene3D" id="2.160.20.10">
    <property type="entry name" value="Single-stranded right-handed beta-helix, Pectin lyase-like"/>
    <property type="match status" value="1"/>
</dbReference>
<dbReference type="PANTHER" id="PTHR31321">
    <property type="entry name" value="ACYL-COA THIOESTER HYDROLASE YBHC-RELATED"/>
    <property type="match status" value="1"/>
</dbReference>
<keyword evidence="6" id="KW-0732">Signal</keyword>
<evidence type="ECO:0000313" key="8">
    <source>
        <dbReference type="EMBL" id="PSS03230.1"/>
    </source>
</evidence>
<keyword evidence="5" id="KW-0063">Aspartyl esterase</keyword>
<gene>
    <name evidence="8" type="ORF">BD289DRAFT_359362</name>
</gene>
<dbReference type="Proteomes" id="UP000241462">
    <property type="component" value="Unassembled WGS sequence"/>
</dbReference>
<comment type="pathway">
    <text evidence="1">Glycan metabolism; pectin degradation; 2-dehydro-3-deoxy-D-gluconate from pectin: step 1/5.</text>
</comment>
<feature type="signal peptide" evidence="6">
    <location>
        <begin position="1"/>
        <end position="22"/>
    </location>
</feature>
<keyword evidence="8" id="KW-0456">Lyase</keyword>
<dbReference type="AlphaFoldDB" id="A0A2T3ALJ2"/>
<feature type="domain" description="Pectinesterase catalytic" evidence="7">
    <location>
        <begin position="185"/>
        <end position="369"/>
    </location>
</feature>
<dbReference type="InterPro" id="IPR011050">
    <property type="entry name" value="Pectin_lyase_fold/virulence"/>
</dbReference>
<dbReference type="EC" id="3.1.1.11" evidence="3"/>
<dbReference type="GO" id="GO:0030599">
    <property type="term" value="F:pectinesterase activity"/>
    <property type="evidence" value="ECO:0007669"/>
    <property type="project" value="UniProtKB-EC"/>
</dbReference>
<keyword evidence="9" id="KW-1185">Reference proteome</keyword>
<dbReference type="GO" id="GO:0016829">
    <property type="term" value="F:lyase activity"/>
    <property type="evidence" value="ECO:0007669"/>
    <property type="project" value="UniProtKB-KW"/>
</dbReference>
<dbReference type="PANTHER" id="PTHR31321:SF137">
    <property type="entry name" value="PECTIN METHYL ESTERASE (EUROFUNG)"/>
    <property type="match status" value="1"/>
</dbReference>
<dbReference type="InterPro" id="IPR012334">
    <property type="entry name" value="Pectin_lyas_fold"/>
</dbReference>
<organism evidence="8 9">
    <name type="scientific">Coniella lustricola</name>
    <dbReference type="NCBI Taxonomy" id="2025994"/>
    <lineage>
        <taxon>Eukaryota</taxon>
        <taxon>Fungi</taxon>
        <taxon>Dikarya</taxon>
        <taxon>Ascomycota</taxon>
        <taxon>Pezizomycotina</taxon>
        <taxon>Sordariomycetes</taxon>
        <taxon>Sordariomycetidae</taxon>
        <taxon>Diaporthales</taxon>
        <taxon>Schizoparmaceae</taxon>
        <taxon>Coniella</taxon>
    </lineage>
</organism>
<name>A0A2T3ALJ2_9PEZI</name>
<evidence type="ECO:0000256" key="3">
    <source>
        <dbReference type="ARBA" id="ARBA00013229"/>
    </source>
</evidence>